<comment type="caution">
    <text evidence="10">The sequence shown here is derived from an EMBL/GenBank/DDBJ whole genome shotgun (WGS) entry which is preliminary data.</text>
</comment>
<dbReference type="Pfam" id="PF08352">
    <property type="entry name" value="oligo_HPY"/>
    <property type="match status" value="2"/>
</dbReference>
<keyword evidence="3" id="KW-0813">Transport</keyword>
<feature type="domain" description="ABC transporter" evidence="9">
    <location>
        <begin position="344"/>
        <end position="583"/>
    </location>
</feature>
<evidence type="ECO:0000256" key="4">
    <source>
        <dbReference type="ARBA" id="ARBA00022475"/>
    </source>
</evidence>
<evidence type="ECO:0000256" key="7">
    <source>
        <dbReference type="ARBA" id="ARBA00023136"/>
    </source>
</evidence>
<accession>A0A2P8DF70</accession>
<evidence type="ECO:0000256" key="5">
    <source>
        <dbReference type="ARBA" id="ARBA00022741"/>
    </source>
</evidence>
<proteinExistence type="inferred from homology"/>
<dbReference type="Gene3D" id="3.40.50.300">
    <property type="entry name" value="P-loop containing nucleotide triphosphate hydrolases"/>
    <property type="match status" value="2"/>
</dbReference>
<dbReference type="InterPro" id="IPR050388">
    <property type="entry name" value="ABC_Ni/Peptide_Import"/>
</dbReference>
<protein>
    <submittedName>
        <fullName evidence="10">Peptide/nickel transport system ATP-binding protein</fullName>
    </submittedName>
</protein>
<feature type="domain" description="ABC transporter" evidence="9">
    <location>
        <begin position="18"/>
        <end position="269"/>
    </location>
</feature>
<dbReference type="NCBIfam" id="NF007739">
    <property type="entry name" value="PRK10419.1"/>
    <property type="match status" value="2"/>
</dbReference>
<reference evidence="10 11" key="1">
    <citation type="submission" date="2018-03" db="EMBL/GenBank/DDBJ databases">
        <title>Genomic Encyclopedia of Archaeal and Bacterial Type Strains, Phase II (KMG-II): from individual species to whole genera.</title>
        <authorList>
            <person name="Goeker M."/>
        </authorList>
    </citation>
    <scope>NUCLEOTIDE SEQUENCE [LARGE SCALE GENOMIC DNA]</scope>
    <source>
        <strain evidence="10 11">DSM 45312</strain>
    </source>
</reference>
<dbReference type="NCBIfam" id="NF008453">
    <property type="entry name" value="PRK11308.1"/>
    <property type="match status" value="2"/>
</dbReference>
<keyword evidence="7" id="KW-0472">Membrane</keyword>
<feature type="region of interest" description="Disordered" evidence="8">
    <location>
        <begin position="586"/>
        <end position="607"/>
    </location>
</feature>
<keyword evidence="4" id="KW-1003">Cell membrane</keyword>
<dbReference type="InterPro" id="IPR027417">
    <property type="entry name" value="P-loop_NTPase"/>
</dbReference>
<evidence type="ECO:0000313" key="11">
    <source>
        <dbReference type="Proteomes" id="UP000240542"/>
    </source>
</evidence>
<keyword evidence="11" id="KW-1185">Reference proteome</keyword>
<evidence type="ECO:0000259" key="9">
    <source>
        <dbReference type="PROSITE" id="PS50893"/>
    </source>
</evidence>
<evidence type="ECO:0000313" key="10">
    <source>
        <dbReference type="EMBL" id="PSK95865.1"/>
    </source>
</evidence>
<name>A0A2P8DF70_9ACTN</name>
<dbReference type="EMBL" id="PYGA01000013">
    <property type="protein sequence ID" value="PSK95865.1"/>
    <property type="molecule type" value="Genomic_DNA"/>
</dbReference>
<dbReference type="GO" id="GO:0005524">
    <property type="term" value="F:ATP binding"/>
    <property type="evidence" value="ECO:0007669"/>
    <property type="project" value="UniProtKB-KW"/>
</dbReference>
<dbReference type="GO" id="GO:0015833">
    <property type="term" value="P:peptide transport"/>
    <property type="evidence" value="ECO:0007669"/>
    <property type="project" value="InterPro"/>
</dbReference>
<dbReference type="RefSeq" id="WP_106584329.1">
    <property type="nucleotide sequence ID" value="NZ_PYGA01000013.1"/>
</dbReference>
<feature type="region of interest" description="Disordered" evidence="8">
    <location>
        <begin position="283"/>
        <end position="336"/>
    </location>
</feature>
<keyword evidence="5" id="KW-0547">Nucleotide-binding</keyword>
<organism evidence="10 11">
    <name type="scientific">Murinocardiopsis flavida</name>
    <dbReference type="NCBI Taxonomy" id="645275"/>
    <lineage>
        <taxon>Bacteria</taxon>
        <taxon>Bacillati</taxon>
        <taxon>Actinomycetota</taxon>
        <taxon>Actinomycetes</taxon>
        <taxon>Streptosporangiales</taxon>
        <taxon>Nocardiopsidaceae</taxon>
        <taxon>Murinocardiopsis</taxon>
    </lineage>
</organism>
<sequence length="607" mass="63436">MSATADTPTARAAAAPVLRTAGLTVEIPGEHGEAPVRAAVGVDLEVRPSEVLALVGESGSGKSVSTMSILGLVPRGASVAGSVVLDGRELVGLDARGLRGVRGKEAAVIFQEPMTSLNPVFTVGWQLREVLRLHMGATRAQAHDRSRELLELVGLDAPERRLRAYPHQLSGGQRQRVMIAMAVACDPKVLIADEPTTALDVTVQAEILDLLRDLRDRLGTAIVLITHDMGVVADIADRVAVMYKGEIVETGDVHQVLGAPRHAYTRRLLAAVPHLGAKAAAAGSADTADTAEDRAGSPAGAAEDHGGAAAADSPEGVADARASTAAAPSPADAAPAAAERPLALDVRDLVVDFGSFRAVKGVSIGVAAGEIVGLVGESGSGKSTLGRCAAGLTRAESGTVALAGTDISGLSRRRMRPLRRNVQMVFQDPASSLNPRMTAGDAIAEPLRRYGIARGAALAERVGALLADVALAPDTRHRYPHQMSGGQRQRVAIARALALEPALLIADEPTSALDVSVQAEVLELITGLQRRLGFACLFISHDLAVVEILAGRVAVMRNGEIVEEGPTARILHDPHHPYTRALVSAAPVPDPVEQRRRTGRRHSDDRP</sequence>
<keyword evidence="6 10" id="KW-0067">ATP-binding</keyword>
<evidence type="ECO:0000256" key="1">
    <source>
        <dbReference type="ARBA" id="ARBA00004202"/>
    </source>
</evidence>
<dbReference type="InterPro" id="IPR017871">
    <property type="entry name" value="ABC_transporter-like_CS"/>
</dbReference>
<dbReference type="InterPro" id="IPR013563">
    <property type="entry name" value="Oligopep_ABC_C"/>
</dbReference>
<dbReference type="Proteomes" id="UP000240542">
    <property type="component" value="Unassembled WGS sequence"/>
</dbReference>
<comment type="subcellular location">
    <subcellularLocation>
        <location evidence="1">Cell membrane</location>
        <topology evidence="1">Peripheral membrane protein</topology>
    </subcellularLocation>
</comment>
<dbReference type="InterPro" id="IPR003593">
    <property type="entry name" value="AAA+_ATPase"/>
</dbReference>
<gene>
    <name evidence="10" type="ORF">CLV63_11328</name>
</gene>
<evidence type="ECO:0000256" key="6">
    <source>
        <dbReference type="ARBA" id="ARBA00022840"/>
    </source>
</evidence>
<evidence type="ECO:0000256" key="2">
    <source>
        <dbReference type="ARBA" id="ARBA00005417"/>
    </source>
</evidence>
<feature type="compositionally biased region" description="Basic and acidic residues" evidence="8">
    <location>
        <begin position="592"/>
        <end position="607"/>
    </location>
</feature>
<dbReference type="GO" id="GO:0005886">
    <property type="term" value="C:plasma membrane"/>
    <property type="evidence" value="ECO:0007669"/>
    <property type="project" value="UniProtKB-SubCell"/>
</dbReference>
<dbReference type="Pfam" id="PF00005">
    <property type="entry name" value="ABC_tran"/>
    <property type="match status" value="2"/>
</dbReference>
<dbReference type="SMART" id="SM00382">
    <property type="entry name" value="AAA"/>
    <property type="match status" value="2"/>
</dbReference>
<dbReference type="PROSITE" id="PS50893">
    <property type="entry name" value="ABC_TRANSPORTER_2"/>
    <property type="match status" value="2"/>
</dbReference>
<dbReference type="PANTHER" id="PTHR43297:SF2">
    <property type="entry name" value="DIPEPTIDE TRANSPORT ATP-BINDING PROTEIN DPPD"/>
    <property type="match status" value="1"/>
</dbReference>
<comment type="similarity">
    <text evidence="2">Belongs to the ABC transporter superfamily.</text>
</comment>
<dbReference type="PROSITE" id="PS00211">
    <property type="entry name" value="ABC_TRANSPORTER_1"/>
    <property type="match status" value="2"/>
</dbReference>
<dbReference type="CDD" id="cd03257">
    <property type="entry name" value="ABC_NikE_OppD_transporters"/>
    <property type="match status" value="2"/>
</dbReference>
<dbReference type="SUPFAM" id="SSF52540">
    <property type="entry name" value="P-loop containing nucleoside triphosphate hydrolases"/>
    <property type="match status" value="2"/>
</dbReference>
<dbReference type="FunFam" id="3.40.50.300:FF:000016">
    <property type="entry name" value="Oligopeptide ABC transporter ATP-binding component"/>
    <property type="match status" value="1"/>
</dbReference>
<evidence type="ECO:0000256" key="8">
    <source>
        <dbReference type="SAM" id="MobiDB-lite"/>
    </source>
</evidence>
<feature type="compositionally biased region" description="Low complexity" evidence="8">
    <location>
        <begin position="319"/>
        <end position="336"/>
    </location>
</feature>
<dbReference type="AlphaFoldDB" id="A0A2P8DF70"/>
<dbReference type="InterPro" id="IPR003439">
    <property type="entry name" value="ABC_transporter-like_ATP-bd"/>
</dbReference>
<dbReference type="OrthoDB" id="9809030at2"/>
<dbReference type="GO" id="GO:0016887">
    <property type="term" value="F:ATP hydrolysis activity"/>
    <property type="evidence" value="ECO:0007669"/>
    <property type="project" value="InterPro"/>
</dbReference>
<evidence type="ECO:0000256" key="3">
    <source>
        <dbReference type="ARBA" id="ARBA00022448"/>
    </source>
</evidence>
<dbReference type="PANTHER" id="PTHR43297">
    <property type="entry name" value="OLIGOPEPTIDE TRANSPORT ATP-BINDING PROTEIN APPD"/>
    <property type="match status" value="1"/>
</dbReference>